<dbReference type="InterPro" id="IPR036390">
    <property type="entry name" value="WH_DNA-bd_sf"/>
</dbReference>
<dbReference type="EMBL" id="JAABLP010000002">
    <property type="protein sequence ID" value="NBN63309.1"/>
    <property type="molecule type" value="Genomic_DNA"/>
</dbReference>
<accession>A0ABW9ZFV5</accession>
<dbReference type="PANTHER" id="PTHR30579">
    <property type="entry name" value="TRANSCRIPTIONAL REGULATOR"/>
    <property type="match status" value="1"/>
</dbReference>
<evidence type="ECO:0000313" key="7">
    <source>
        <dbReference type="Proteomes" id="UP000541347"/>
    </source>
</evidence>
<evidence type="ECO:0000256" key="3">
    <source>
        <dbReference type="ARBA" id="ARBA00023125"/>
    </source>
</evidence>
<dbReference type="GO" id="GO:0003677">
    <property type="term" value="F:DNA binding"/>
    <property type="evidence" value="ECO:0007669"/>
    <property type="project" value="UniProtKB-KW"/>
</dbReference>
<evidence type="ECO:0000313" key="6">
    <source>
        <dbReference type="EMBL" id="NBN63309.1"/>
    </source>
</evidence>
<keyword evidence="3 6" id="KW-0238">DNA-binding</keyword>
<dbReference type="InterPro" id="IPR005119">
    <property type="entry name" value="LysR_subst-bd"/>
</dbReference>
<dbReference type="SUPFAM" id="SSF46785">
    <property type="entry name" value="Winged helix' DNA-binding domain"/>
    <property type="match status" value="1"/>
</dbReference>
<comment type="caution">
    <text evidence="6">The sequence shown here is derived from an EMBL/GenBank/DDBJ whole genome shotgun (WGS) entry which is preliminary data.</text>
</comment>
<keyword evidence="2" id="KW-0805">Transcription regulation</keyword>
<dbReference type="Pfam" id="PF00126">
    <property type="entry name" value="HTH_1"/>
    <property type="match status" value="1"/>
</dbReference>
<dbReference type="InterPro" id="IPR000847">
    <property type="entry name" value="LysR_HTH_N"/>
</dbReference>
<dbReference type="Proteomes" id="UP000541347">
    <property type="component" value="Unassembled WGS sequence"/>
</dbReference>
<dbReference type="Pfam" id="PF03466">
    <property type="entry name" value="LysR_substrate"/>
    <property type="match status" value="1"/>
</dbReference>
<dbReference type="InterPro" id="IPR017685">
    <property type="entry name" value="ArgP"/>
</dbReference>
<evidence type="ECO:0000259" key="5">
    <source>
        <dbReference type="PROSITE" id="PS50931"/>
    </source>
</evidence>
<protein>
    <submittedName>
        <fullName evidence="6">ArgP/LysG family DNA-binding transcriptional regulator</fullName>
    </submittedName>
</protein>
<feature type="domain" description="HTH lysR-type" evidence="5">
    <location>
        <begin position="1"/>
        <end position="59"/>
    </location>
</feature>
<dbReference type="NCBIfam" id="TIGR03298">
    <property type="entry name" value="argP"/>
    <property type="match status" value="1"/>
</dbReference>
<name>A0ABW9ZFV5_9HYPH</name>
<dbReference type="NCBIfam" id="NF009888">
    <property type="entry name" value="PRK13348.1"/>
    <property type="match status" value="1"/>
</dbReference>
<dbReference type="InterPro" id="IPR050176">
    <property type="entry name" value="LTTR"/>
</dbReference>
<keyword evidence="7" id="KW-1185">Reference proteome</keyword>
<reference evidence="6 7" key="1">
    <citation type="submission" date="2020-01" db="EMBL/GenBank/DDBJ databases">
        <authorList>
            <person name="Peng S.Y."/>
            <person name="Li J."/>
            <person name="Wang M."/>
            <person name="Wang L."/>
            <person name="Wang C.Q."/>
            <person name="Wang J.R."/>
        </authorList>
    </citation>
    <scope>NUCLEOTIDE SEQUENCE [LARGE SCALE GENOMIC DNA]</scope>
    <source>
        <strain evidence="6 7">XCT-34</strain>
    </source>
</reference>
<evidence type="ECO:0000256" key="4">
    <source>
        <dbReference type="ARBA" id="ARBA00023163"/>
    </source>
</evidence>
<dbReference type="PROSITE" id="PS50931">
    <property type="entry name" value="HTH_LYSR"/>
    <property type="match status" value="1"/>
</dbReference>
<organism evidence="6 7">
    <name type="scientific">Pannonibacter tanglangensis</name>
    <dbReference type="NCBI Taxonomy" id="2750084"/>
    <lineage>
        <taxon>Bacteria</taxon>
        <taxon>Pseudomonadati</taxon>
        <taxon>Pseudomonadota</taxon>
        <taxon>Alphaproteobacteria</taxon>
        <taxon>Hyphomicrobiales</taxon>
        <taxon>Stappiaceae</taxon>
        <taxon>Pannonibacter</taxon>
    </lineage>
</organism>
<dbReference type="PANTHER" id="PTHR30579:SF2">
    <property type="entry name" value="HTH-TYPE TRANSCRIPTIONAL REGULATOR ARGP"/>
    <property type="match status" value="1"/>
</dbReference>
<dbReference type="Gene3D" id="3.40.190.290">
    <property type="match status" value="1"/>
</dbReference>
<dbReference type="RefSeq" id="WP_161675110.1">
    <property type="nucleotide sequence ID" value="NZ_JAABLP010000002.1"/>
</dbReference>
<evidence type="ECO:0000256" key="1">
    <source>
        <dbReference type="ARBA" id="ARBA00009437"/>
    </source>
</evidence>
<sequence>MNLDPSQLAALAAILRSGSFEKAALALRVTPSAVSQRLKALEERIGAVLVVRGQPASATEAGQRVLRHAEELALLERGLGRDLNLDGGGLVTVRLAVNADSLATWLVPAMADLAGEGLLFDLMIDDQDHSADWLRRGEVRAAVSGDPDPVQGCDCFALGALTYVPTASPAFRQRWFADGVTRAALARAPALTFNAKDGLQIAWLDKTVGPGLAPPTHWLASTHAFVDAALAGLGWGMNPEPLVRAALAEGRLCELIPGTRLAVPLYWHVSRSVAAALHPVTRALRAAAAAQLAPIP</sequence>
<dbReference type="InterPro" id="IPR036388">
    <property type="entry name" value="WH-like_DNA-bd_sf"/>
</dbReference>
<proteinExistence type="inferred from homology"/>
<gene>
    <name evidence="6" type="ORF">GWI71_06410</name>
</gene>
<keyword evidence="4" id="KW-0804">Transcription</keyword>
<comment type="similarity">
    <text evidence="1">Belongs to the LysR transcriptional regulatory family.</text>
</comment>
<evidence type="ECO:0000256" key="2">
    <source>
        <dbReference type="ARBA" id="ARBA00023015"/>
    </source>
</evidence>
<dbReference type="Gene3D" id="1.10.10.10">
    <property type="entry name" value="Winged helix-like DNA-binding domain superfamily/Winged helix DNA-binding domain"/>
    <property type="match status" value="1"/>
</dbReference>
<dbReference type="SUPFAM" id="SSF53850">
    <property type="entry name" value="Periplasmic binding protein-like II"/>
    <property type="match status" value="1"/>
</dbReference>
<dbReference type="NCBIfam" id="NF002964">
    <property type="entry name" value="PRK03635.1"/>
    <property type="match status" value="1"/>
</dbReference>